<keyword evidence="2" id="KW-0805">Transcription regulation</keyword>
<evidence type="ECO:0000313" key="8">
    <source>
        <dbReference type="EMBL" id="KAF3539321.1"/>
    </source>
</evidence>
<comment type="subcellular location">
    <subcellularLocation>
        <location evidence="1">Nucleus</location>
    </subcellularLocation>
</comment>
<gene>
    <name evidence="8" type="ORF">F2Q69_00020900</name>
</gene>
<name>A0A8S9QEX2_BRACR</name>
<dbReference type="AlphaFoldDB" id="A0A8S9QEX2"/>
<keyword evidence="4" id="KW-0804">Transcription</keyword>
<dbReference type="Gene3D" id="1.10.10.60">
    <property type="entry name" value="Homeodomain-like"/>
    <property type="match status" value="1"/>
</dbReference>
<sequence>MVREESWRVQEIARINREHEILAQERSMSAAKDAAVTAFLQKFSEKPNPQCQSIEQPQMQVIHNNQQATQQQTPQTPPPPPPPPPQPLPALDTMKTDNGDQNMTPVSAGALSSSRWPKVEIEALIKLRTNLDSKYEENGPKGPLWEDISAGMRRLGFNRNSKRCKEKWENINKYYKKVKESNKKRPEDSKTCPYFHQLDALYRERNKFHTNNNVGSSSSTSGLVKPDNSVPLMVQPEQQWPPVTATTVGATAKPDQHPPQPLDQNFDDEEGTDQEAYDDEEDDEENQEEEGGEFELVPSNNKD</sequence>
<evidence type="ECO:0000313" key="9">
    <source>
        <dbReference type="Proteomes" id="UP000712600"/>
    </source>
</evidence>
<feature type="region of interest" description="Disordered" evidence="6">
    <location>
        <begin position="45"/>
        <end position="111"/>
    </location>
</feature>
<evidence type="ECO:0000259" key="7">
    <source>
        <dbReference type="PROSITE" id="PS50090"/>
    </source>
</evidence>
<dbReference type="InterPro" id="IPR001005">
    <property type="entry name" value="SANT/Myb"/>
</dbReference>
<dbReference type="Pfam" id="PF13837">
    <property type="entry name" value="Myb_DNA-bind_4"/>
    <property type="match status" value="1"/>
</dbReference>
<dbReference type="PANTHER" id="PTHR21654:SF88">
    <property type="entry name" value="MYB-LIKE DOMAIN-CONTAINING PROTEIN"/>
    <property type="match status" value="1"/>
</dbReference>
<feature type="compositionally biased region" description="Polar residues" evidence="6">
    <location>
        <begin position="47"/>
        <end position="65"/>
    </location>
</feature>
<reference evidence="8" key="1">
    <citation type="submission" date="2019-12" db="EMBL/GenBank/DDBJ databases">
        <title>Genome sequencing and annotation of Brassica cretica.</title>
        <authorList>
            <person name="Studholme D.J."/>
            <person name="Sarris P."/>
        </authorList>
    </citation>
    <scope>NUCLEOTIDE SEQUENCE</scope>
    <source>
        <strain evidence="8">PFS-109/04</strain>
        <tissue evidence="8">Leaf</tissue>
    </source>
</reference>
<feature type="compositionally biased region" description="Acidic residues" evidence="6">
    <location>
        <begin position="265"/>
        <end position="293"/>
    </location>
</feature>
<dbReference type="GO" id="GO:0005634">
    <property type="term" value="C:nucleus"/>
    <property type="evidence" value="ECO:0007669"/>
    <property type="project" value="UniProtKB-SubCell"/>
</dbReference>
<protein>
    <recommendedName>
        <fullName evidence="7">Myb-like domain-containing protein</fullName>
    </recommendedName>
</protein>
<dbReference type="CDD" id="cd12203">
    <property type="entry name" value="GT1"/>
    <property type="match status" value="1"/>
</dbReference>
<feature type="region of interest" description="Disordered" evidence="6">
    <location>
        <begin position="209"/>
        <end position="303"/>
    </location>
</feature>
<dbReference type="GO" id="GO:0006355">
    <property type="term" value="P:regulation of DNA-templated transcription"/>
    <property type="evidence" value="ECO:0007669"/>
    <property type="project" value="UniProtKB-ARBA"/>
</dbReference>
<dbReference type="Proteomes" id="UP000712600">
    <property type="component" value="Unassembled WGS sequence"/>
</dbReference>
<feature type="compositionally biased region" description="Polar residues" evidence="6">
    <location>
        <begin position="99"/>
        <end position="111"/>
    </location>
</feature>
<feature type="compositionally biased region" description="Low complexity" evidence="6">
    <location>
        <begin position="243"/>
        <end position="252"/>
    </location>
</feature>
<keyword evidence="3" id="KW-0238">DNA-binding</keyword>
<dbReference type="PROSITE" id="PS50090">
    <property type="entry name" value="MYB_LIKE"/>
    <property type="match status" value="1"/>
</dbReference>
<evidence type="ECO:0000256" key="6">
    <source>
        <dbReference type="SAM" id="MobiDB-lite"/>
    </source>
</evidence>
<dbReference type="FunFam" id="1.10.10.60:FF:000092">
    <property type="entry name" value="Trihelix transcription factor GT-2"/>
    <property type="match status" value="1"/>
</dbReference>
<evidence type="ECO:0000256" key="4">
    <source>
        <dbReference type="ARBA" id="ARBA00023163"/>
    </source>
</evidence>
<dbReference type="GO" id="GO:0003677">
    <property type="term" value="F:DNA binding"/>
    <property type="evidence" value="ECO:0007669"/>
    <property type="project" value="UniProtKB-KW"/>
</dbReference>
<dbReference type="EMBL" id="QGKX02001290">
    <property type="protein sequence ID" value="KAF3539321.1"/>
    <property type="molecule type" value="Genomic_DNA"/>
</dbReference>
<dbReference type="PANTHER" id="PTHR21654">
    <property type="entry name" value="FI21293P1"/>
    <property type="match status" value="1"/>
</dbReference>
<evidence type="ECO:0000256" key="1">
    <source>
        <dbReference type="ARBA" id="ARBA00004123"/>
    </source>
</evidence>
<proteinExistence type="predicted"/>
<feature type="compositionally biased region" description="Pro residues" evidence="6">
    <location>
        <begin position="75"/>
        <end position="88"/>
    </location>
</feature>
<organism evidence="8 9">
    <name type="scientific">Brassica cretica</name>
    <name type="common">Mustard</name>
    <dbReference type="NCBI Taxonomy" id="69181"/>
    <lineage>
        <taxon>Eukaryota</taxon>
        <taxon>Viridiplantae</taxon>
        <taxon>Streptophyta</taxon>
        <taxon>Embryophyta</taxon>
        <taxon>Tracheophyta</taxon>
        <taxon>Spermatophyta</taxon>
        <taxon>Magnoliopsida</taxon>
        <taxon>eudicotyledons</taxon>
        <taxon>Gunneridae</taxon>
        <taxon>Pentapetalae</taxon>
        <taxon>rosids</taxon>
        <taxon>malvids</taxon>
        <taxon>Brassicales</taxon>
        <taxon>Brassicaceae</taxon>
        <taxon>Brassiceae</taxon>
        <taxon>Brassica</taxon>
    </lineage>
</organism>
<dbReference type="InterPro" id="IPR044822">
    <property type="entry name" value="Myb_DNA-bind_4"/>
</dbReference>
<evidence type="ECO:0000256" key="2">
    <source>
        <dbReference type="ARBA" id="ARBA00023015"/>
    </source>
</evidence>
<accession>A0A8S9QEX2</accession>
<evidence type="ECO:0000256" key="5">
    <source>
        <dbReference type="ARBA" id="ARBA00023242"/>
    </source>
</evidence>
<feature type="compositionally biased region" description="Low complexity" evidence="6">
    <location>
        <begin position="210"/>
        <end position="222"/>
    </location>
</feature>
<keyword evidence="5" id="KW-0539">Nucleus</keyword>
<dbReference type="SMART" id="SM00717">
    <property type="entry name" value="SANT"/>
    <property type="match status" value="1"/>
</dbReference>
<comment type="caution">
    <text evidence="8">The sequence shown here is derived from an EMBL/GenBank/DDBJ whole genome shotgun (WGS) entry which is preliminary data.</text>
</comment>
<evidence type="ECO:0000256" key="3">
    <source>
        <dbReference type="ARBA" id="ARBA00023125"/>
    </source>
</evidence>
<feature type="domain" description="Myb-like" evidence="7">
    <location>
        <begin position="108"/>
        <end position="172"/>
    </location>
</feature>